<evidence type="ECO:0000256" key="1">
    <source>
        <dbReference type="SAM" id="MobiDB-lite"/>
    </source>
</evidence>
<feature type="compositionally biased region" description="Polar residues" evidence="1">
    <location>
        <begin position="42"/>
        <end position="53"/>
    </location>
</feature>
<sequence length="845" mass="98321">MPPQNYGGMPPQPPVREYYNADYQDYSQPYPAPMQPPISALFPQQHSAPNSQRQLDHRKEQARSFFRQLKSLTKPQIMHESYISTLADTERILQILTNAQYVETKTYHSHSHQQSDKDQGDENGKQAVEAYMRQVKKISRMEEESGEESEVGEFERFLEAEDRKVLAKRKKRVSKIQDCTIDLETFIEKKKRQRLNEKLAQKLNGSEDETAADGSIEGPIKIEQRTNIKKKLIEKYFSELPENDYTRANIINYVKIMIKNVHFNQMTVRLDDKGEADLIDEEVLIEWILENEPQILVEVAKFWVYDVFSLTQQELNFQYFTQQLKLILQTLEQNFNILLYSEERFVEWIAFLKSIPITKEEHSEMLLSHAKRILNCIRIEHIPTLLKMLIEKFINSEFGAKKVTKDALLTIILNDLITTESDQNKFEAFQKLLFDGFIDESKFKAETTQLTIQTIVQNFKKLKEFELNQAVEQQRNIVQMFYEVIRRFNQAFHGEAAVFTNQNYLEMIFDAYFSANLDDQTQFRQAIISSKILDIFKALQLKSNDESLIAILNDNLSKQNGFQFKTLFKVIIEALLNTNEGKLGEQFQEFAVKAAKQLKSSALLAPFLYQLNYDAVKDHLPLIVIQVKDPCTIGPLIEGIETNFGADQEKVAEILYLILKLKFEATPDDPSAVKPISINDQDEIFVKRLTIIQDIIVKKIKIETSIKVLERLIKNEKFHCKILISLILMLIKHNSKDQKGAESTFREQGQSLIKKIIKKKVWDQIGQASQKVGASAMPPRQATQMQEDWVCIKRGLMIYFGNKLNWSKELYRIWKEYVAEKVRDEMIRESPEVNAFVQSHSTSKK</sequence>
<accession>A0A8J8T7A2</accession>
<organism evidence="2 3">
    <name type="scientific">Halteria grandinella</name>
    <dbReference type="NCBI Taxonomy" id="5974"/>
    <lineage>
        <taxon>Eukaryota</taxon>
        <taxon>Sar</taxon>
        <taxon>Alveolata</taxon>
        <taxon>Ciliophora</taxon>
        <taxon>Intramacronucleata</taxon>
        <taxon>Spirotrichea</taxon>
        <taxon>Stichotrichia</taxon>
        <taxon>Sporadotrichida</taxon>
        <taxon>Halteriidae</taxon>
        <taxon>Halteria</taxon>
    </lineage>
</organism>
<evidence type="ECO:0000313" key="3">
    <source>
        <dbReference type="Proteomes" id="UP000785679"/>
    </source>
</evidence>
<gene>
    <name evidence="2" type="ORF">FGO68_gene8457</name>
</gene>
<dbReference type="Proteomes" id="UP000785679">
    <property type="component" value="Unassembled WGS sequence"/>
</dbReference>
<feature type="region of interest" description="Disordered" evidence="1">
    <location>
        <begin position="1"/>
        <end position="54"/>
    </location>
</feature>
<name>A0A8J8T7A2_HALGN</name>
<reference evidence="2" key="1">
    <citation type="submission" date="2019-06" db="EMBL/GenBank/DDBJ databases">
        <authorList>
            <person name="Zheng W."/>
        </authorList>
    </citation>
    <scope>NUCLEOTIDE SEQUENCE</scope>
    <source>
        <strain evidence="2">QDHG01</strain>
    </source>
</reference>
<comment type="caution">
    <text evidence="2">The sequence shown here is derived from an EMBL/GenBank/DDBJ whole genome shotgun (WGS) entry which is preliminary data.</text>
</comment>
<dbReference type="EMBL" id="RRYP01002167">
    <property type="protein sequence ID" value="TNV85082.1"/>
    <property type="molecule type" value="Genomic_DNA"/>
</dbReference>
<protein>
    <submittedName>
        <fullName evidence="2">Uncharacterized protein</fullName>
    </submittedName>
</protein>
<evidence type="ECO:0000313" key="2">
    <source>
        <dbReference type="EMBL" id="TNV85082.1"/>
    </source>
</evidence>
<keyword evidence="3" id="KW-1185">Reference proteome</keyword>
<proteinExistence type="predicted"/>
<dbReference type="OrthoDB" id="10601474at2759"/>
<dbReference type="AlphaFoldDB" id="A0A8J8T7A2"/>